<dbReference type="eggNOG" id="ENOG502SU7Q">
    <property type="taxonomic scope" value="Eukaryota"/>
</dbReference>
<keyword evidence="4" id="KW-1185">Reference proteome</keyword>
<keyword evidence="2" id="KW-0732">Signal</keyword>
<name>K0TPR4_THAOC</name>
<dbReference type="Proteomes" id="UP000266841">
    <property type="component" value="Unassembled WGS sequence"/>
</dbReference>
<gene>
    <name evidence="3" type="ORF">THAOC_03550</name>
</gene>
<evidence type="ECO:0000256" key="1">
    <source>
        <dbReference type="SAM" id="MobiDB-lite"/>
    </source>
</evidence>
<dbReference type="OrthoDB" id="191686at2759"/>
<feature type="signal peptide" evidence="2">
    <location>
        <begin position="1"/>
        <end position="19"/>
    </location>
</feature>
<protein>
    <recommendedName>
        <fullName evidence="5">Calmodulin</fullName>
    </recommendedName>
</protein>
<comment type="caution">
    <text evidence="3">The sequence shown here is derived from an EMBL/GenBank/DDBJ whole genome shotgun (WGS) entry which is preliminary data.</text>
</comment>
<proteinExistence type="predicted"/>
<dbReference type="EMBL" id="AGNL01003398">
    <property type="protein sequence ID" value="EJK74752.1"/>
    <property type="molecule type" value="Genomic_DNA"/>
</dbReference>
<feature type="region of interest" description="Disordered" evidence="1">
    <location>
        <begin position="58"/>
        <end position="91"/>
    </location>
</feature>
<sequence length="207" mass="22145">MRLSTKLLVVAATAALFSSQAPLGPLALADDTAISASADAQAEVKVDDEGCAHETCANPEATDEAEDPSCPSRYGSEAWRTRQGGQSGDKFLSASTTRRLGVGNLKSRPSKTHVLPDLMWSLLRVIGSVDAIMKKCDADGDGKITIDGDMEQTKETCLASCFKRNAFKRLFFPECTDLLQGGHSDARVISQARLMGQKKISTPGLPR</sequence>
<evidence type="ECO:0008006" key="5">
    <source>
        <dbReference type="Google" id="ProtNLM"/>
    </source>
</evidence>
<dbReference type="AlphaFoldDB" id="K0TPR4"/>
<reference evidence="3 4" key="1">
    <citation type="journal article" date="2012" name="Genome Biol.">
        <title>Genome and low-iron response of an oceanic diatom adapted to chronic iron limitation.</title>
        <authorList>
            <person name="Lommer M."/>
            <person name="Specht M."/>
            <person name="Roy A.S."/>
            <person name="Kraemer L."/>
            <person name="Andreson R."/>
            <person name="Gutowska M.A."/>
            <person name="Wolf J."/>
            <person name="Bergner S.V."/>
            <person name="Schilhabel M.B."/>
            <person name="Klostermeier U.C."/>
            <person name="Beiko R.G."/>
            <person name="Rosenstiel P."/>
            <person name="Hippler M."/>
            <person name="Laroche J."/>
        </authorList>
    </citation>
    <scope>NUCLEOTIDE SEQUENCE [LARGE SCALE GENOMIC DNA]</scope>
    <source>
        <strain evidence="3 4">CCMP1005</strain>
    </source>
</reference>
<evidence type="ECO:0000256" key="2">
    <source>
        <dbReference type="SAM" id="SignalP"/>
    </source>
</evidence>
<accession>K0TPR4</accession>
<evidence type="ECO:0000313" key="4">
    <source>
        <dbReference type="Proteomes" id="UP000266841"/>
    </source>
</evidence>
<evidence type="ECO:0000313" key="3">
    <source>
        <dbReference type="EMBL" id="EJK74752.1"/>
    </source>
</evidence>
<organism evidence="3 4">
    <name type="scientific">Thalassiosira oceanica</name>
    <name type="common">Marine diatom</name>
    <dbReference type="NCBI Taxonomy" id="159749"/>
    <lineage>
        <taxon>Eukaryota</taxon>
        <taxon>Sar</taxon>
        <taxon>Stramenopiles</taxon>
        <taxon>Ochrophyta</taxon>
        <taxon>Bacillariophyta</taxon>
        <taxon>Coscinodiscophyceae</taxon>
        <taxon>Thalassiosirophycidae</taxon>
        <taxon>Thalassiosirales</taxon>
        <taxon>Thalassiosiraceae</taxon>
        <taxon>Thalassiosira</taxon>
    </lineage>
</organism>
<feature type="chain" id="PRO_5003838168" description="Calmodulin" evidence="2">
    <location>
        <begin position="20"/>
        <end position="207"/>
    </location>
</feature>